<name>Q6B891_IXOPA</name>
<keyword evidence="1" id="KW-0732">Signal</keyword>
<feature type="domain" description="BPTI/Kunitz inhibitor" evidence="2">
    <location>
        <begin position="23"/>
        <end position="77"/>
    </location>
</feature>
<dbReference type="InterPro" id="IPR002223">
    <property type="entry name" value="Kunitz_BPTI"/>
</dbReference>
<dbReference type="AlphaFoldDB" id="Q6B891"/>
<evidence type="ECO:0000313" key="3">
    <source>
        <dbReference type="EMBL" id="AAT92189.1"/>
    </source>
</evidence>
<dbReference type="SMART" id="SM00131">
    <property type="entry name" value="KU"/>
    <property type="match status" value="1"/>
</dbReference>
<feature type="signal peptide" evidence="1">
    <location>
        <begin position="1"/>
        <end position="19"/>
    </location>
</feature>
<dbReference type="GO" id="GO:0004867">
    <property type="term" value="F:serine-type endopeptidase inhibitor activity"/>
    <property type="evidence" value="ECO:0007669"/>
    <property type="project" value="InterPro"/>
</dbReference>
<dbReference type="Pfam" id="PF00014">
    <property type="entry name" value="Kunitz_BPTI"/>
    <property type="match status" value="1"/>
</dbReference>
<evidence type="ECO:0000259" key="2">
    <source>
        <dbReference type="SMART" id="SM00131"/>
    </source>
</evidence>
<dbReference type="SUPFAM" id="SSF57362">
    <property type="entry name" value="BPTI-like"/>
    <property type="match status" value="1"/>
</dbReference>
<organism evidence="3">
    <name type="scientific">Ixodes pacificus</name>
    <name type="common">Western black-legged tick</name>
    <dbReference type="NCBI Taxonomy" id="29930"/>
    <lineage>
        <taxon>Eukaryota</taxon>
        <taxon>Metazoa</taxon>
        <taxon>Ecdysozoa</taxon>
        <taxon>Arthropoda</taxon>
        <taxon>Chelicerata</taxon>
        <taxon>Arachnida</taxon>
        <taxon>Acari</taxon>
        <taxon>Parasitiformes</taxon>
        <taxon>Ixodida</taxon>
        <taxon>Ixodoidea</taxon>
        <taxon>Ixodidae</taxon>
        <taxon>Ixodinae</taxon>
        <taxon>Ixodes</taxon>
    </lineage>
</organism>
<proteinExistence type="evidence at transcript level"/>
<sequence>MKAILAVTCTFSAVVLISALSKEDCEAPHATPQCAPNAILVTTYYYNNGTHKCEEDYNCAKGPMDFTTEEECKKACPYGIYASDR</sequence>
<accession>Q6B891</accession>
<dbReference type="Gene3D" id="4.10.410.10">
    <property type="entry name" value="Pancreatic trypsin inhibitor Kunitz domain"/>
    <property type="match status" value="1"/>
</dbReference>
<dbReference type="InterPro" id="IPR036880">
    <property type="entry name" value="Kunitz_BPTI_sf"/>
</dbReference>
<dbReference type="EMBL" id="AY674256">
    <property type="protein sequence ID" value="AAT92189.1"/>
    <property type="molecule type" value="mRNA"/>
</dbReference>
<feature type="chain" id="PRO_5004270921" evidence="1">
    <location>
        <begin position="20"/>
        <end position="85"/>
    </location>
</feature>
<reference evidence="3" key="1">
    <citation type="journal article" date="2005" name="Insect Biochem. Mol. Biol.">
        <title>The transcriptome of the salivary glands of the female western black-legged tick Ixodes pacificus (Acari: Ixodidae).</title>
        <authorList>
            <person name="Francischetti I.M."/>
            <person name="My Pham V."/>
            <person name="Mans B.J."/>
            <person name="Andersen J.F."/>
            <person name="Mather T.N."/>
            <person name="Lane R.S."/>
            <person name="Ribeiro J.M."/>
        </authorList>
    </citation>
    <scope>NUCLEOTIDE SEQUENCE</scope>
    <source>
        <tissue evidence="3">Salivary gland</tissue>
    </source>
</reference>
<protein>
    <submittedName>
        <fullName evidence="3">KUN-6</fullName>
    </submittedName>
</protein>
<evidence type="ECO:0000256" key="1">
    <source>
        <dbReference type="SAM" id="SignalP"/>
    </source>
</evidence>